<evidence type="ECO:0000256" key="4">
    <source>
        <dbReference type="ARBA" id="ARBA00022723"/>
    </source>
</evidence>
<dbReference type="PANTHER" id="PTHR14955">
    <property type="entry name" value="RETINOIC ACID INDUCED 1/TRANSCRIPTION FACTOR 20"/>
    <property type="match status" value="1"/>
</dbReference>
<keyword evidence="8" id="KW-0010">Activator</keyword>
<comment type="subcellular location">
    <subcellularLocation>
        <location evidence="1">Nucleus</location>
    </subcellularLocation>
</comment>
<evidence type="ECO:0000313" key="12">
    <source>
        <dbReference type="Proteomes" id="UP001152622"/>
    </source>
</evidence>
<evidence type="ECO:0000256" key="9">
    <source>
        <dbReference type="ARBA" id="ARBA00023242"/>
    </source>
</evidence>
<dbReference type="InterPro" id="IPR052440">
    <property type="entry name" value="Trans_Reg/Chrom_Remod"/>
</dbReference>
<name>A0A9Q1J229_SYNKA</name>
<evidence type="ECO:0000256" key="5">
    <source>
        <dbReference type="ARBA" id="ARBA00022771"/>
    </source>
</evidence>
<dbReference type="PROSITE" id="PS51805">
    <property type="entry name" value="EPHD"/>
    <property type="match status" value="1"/>
</dbReference>
<feature type="domain" description="PHD-type" evidence="10">
    <location>
        <begin position="1"/>
        <end position="96"/>
    </location>
</feature>
<dbReference type="FunFam" id="3.30.40.10:FF:000116">
    <property type="entry name" value="Transcription factor 20 (AR1)"/>
    <property type="match status" value="1"/>
</dbReference>
<keyword evidence="3" id="KW-0597">Phosphoprotein</keyword>
<reference evidence="11" key="1">
    <citation type="journal article" date="2023" name="Science">
        <title>Genome structures resolve the early diversification of teleost fishes.</title>
        <authorList>
            <person name="Parey E."/>
            <person name="Louis A."/>
            <person name="Montfort J."/>
            <person name="Bouchez O."/>
            <person name="Roques C."/>
            <person name="Iampietro C."/>
            <person name="Lluch J."/>
            <person name="Castinel A."/>
            <person name="Donnadieu C."/>
            <person name="Desvignes T."/>
            <person name="Floi Bucao C."/>
            <person name="Jouanno E."/>
            <person name="Wen M."/>
            <person name="Mejri S."/>
            <person name="Dirks R."/>
            <person name="Jansen H."/>
            <person name="Henkel C."/>
            <person name="Chen W.J."/>
            <person name="Zahm M."/>
            <person name="Cabau C."/>
            <person name="Klopp C."/>
            <person name="Thompson A.W."/>
            <person name="Robinson-Rechavi M."/>
            <person name="Braasch I."/>
            <person name="Lecointre G."/>
            <person name="Bobe J."/>
            <person name="Postlethwait J.H."/>
            <person name="Berthelot C."/>
            <person name="Roest Crollius H."/>
            <person name="Guiguen Y."/>
        </authorList>
    </citation>
    <scope>NUCLEOTIDE SEQUENCE</scope>
    <source>
        <strain evidence="11">WJC10195</strain>
    </source>
</reference>
<keyword evidence="7" id="KW-0832">Ubl conjugation</keyword>
<dbReference type="InterPro" id="IPR001965">
    <property type="entry name" value="Znf_PHD"/>
</dbReference>
<sequence length="131" mass="14434">MTDTEATVPLDPDELWVHEGCIVWASGVYLVNGRLYGLQEALDGARDTCCSHCKAMGSTLGCYSKGCTLRYHYLCAMEAGCTLNEENFSLRCPKHKDTGNVLNCQLLDLAEGEEELNAEETGLLTERPLNQ</sequence>
<dbReference type="Pfam" id="PF13771">
    <property type="entry name" value="zf-HC5HC2H"/>
    <property type="match status" value="1"/>
</dbReference>
<dbReference type="Proteomes" id="UP001152622">
    <property type="component" value="Chromosome 4"/>
</dbReference>
<evidence type="ECO:0000259" key="10">
    <source>
        <dbReference type="PROSITE" id="PS51805"/>
    </source>
</evidence>
<gene>
    <name evidence="11" type="ORF">SKAU_G00121370</name>
</gene>
<evidence type="ECO:0000256" key="8">
    <source>
        <dbReference type="ARBA" id="ARBA00023159"/>
    </source>
</evidence>
<keyword evidence="9" id="KW-0539">Nucleus</keyword>
<keyword evidence="6" id="KW-0862">Zinc</keyword>
<dbReference type="GO" id="GO:0008270">
    <property type="term" value="F:zinc ion binding"/>
    <property type="evidence" value="ECO:0007669"/>
    <property type="project" value="UniProtKB-KW"/>
</dbReference>
<evidence type="ECO:0000256" key="6">
    <source>
        <dbReference type="ARBA" id="ARBA00022833"/>
    </source>
</evidence>
<dbReference type="PANTHER" id="PTHR14955:SF7">
    <property type="entry name" value="TRANSCRIPTION FACTOR 20"/>
    <property type="match status" value="1"/>
</dbReference>
<keyword evidence="2" id="KW-1017">Isopeptide bond</keyword>
<dbReference type="EMBL" id="JAINUF010000004">
    <property type="protein sequence ID" value="KAJ8363306.1"/>
    <property type="molecule type" value="Genomic_DNA"/>
</dbReference>
<dbReference type="OrthoDB" id="10029243at2759"/>
<evidence type="ECO:0000256" key="1">
    <source>
        <dbReference type="ARBA" id="ARBA00004123"/>
    </source>
</evidence>
<organism evidence="11 12">
    <name type="scientific">Synaphobranchus kaupii</name>
    <name type="common">Kaup's arrowtooth eel</name>
    <dbReference type="NCBI Taxonomy" id="118154"/>
    <lineage>
        <taxon>Eukaryota</taxon>
        <taxon>Metazoa</taxon>
        <taxon>Chordata</taxon>
        <taxon>Craniata</taxon>
        <taxon>Vertebrata</taxon>
        <taxon>Euteleostomi</taxon>
        <taxon>Actinopterygii</taxon>
        <taxon>Neopterygii</taxon>
        <taxon>Teleostei</taxon>
        <taxon>Anguilliformes</taxon>
        <taxon>Synaphobranchidae</taxon>
        <taxon>Synaphobranchus</taxon>
    </lineage>
</organism>
<accession>A0A9Q1J229</accession>
<keyword evidence="4" id="KW-0479">Metal-binding</keyword>
<dbReference type="GO" id="GO:0005634">
    <property type="term" value="C:nucleus"/>
    <property type="evidence" value="ECO:0007669"/>
    <property type="project" value="UniProtKB-SubCell"/>
</dbReference>
<dbReference type="SMART" id="SM00249">
    <property type="entry name" value="PHD"/>
    <property type="match status" value="1"/>
</dbReference>
<dbReference type="GO" id="GO:0006357">
    <property type="term" value="P:regulation of transcription by RNA polymerase II"/>
    <property type="evidence" value="ECO:0007669"/>
    <property type="project" value="TreeGrafter"/>
</dbReference>
<dbReference type="InterPro" id="IPR013083">
    <property type="entry name" value="Znf_RING/FYVE/PHD"/>
</dbReference>
<dbReference type="Gene3D" id="3.30.40.10">
    <property type="entry name" value="Zinc/RING finger domain, C3HC4 (zinc finger)"/>
    <property type="match status" value="1"/>
</dbReference>
<comment type="caution">
    <text evidence="11">The sequence shown here is derived from an EMBL/GenBank/DDBJ whole genome shotgun (WGS) entry which is preliminary data.</text>
</comment>
<evidence type="ECO:0000256" key="7">
    <source>
        <dbReference type="ARBA" id="ARBA00022843"/>
    </source>
</evidence>
<keyword evidence="12" id="KW-1185">Reference proteome</keyword>
<evidence type="ECO:0000256" key="2">
    <source>
        <dbReference type="ARBA" id="ARBA00022499"/>
    </source>
</evidence>
<dbReference type="AlphaFoldDB" id="A0A9Q1J229"/>
<proteinExistence type="predicted"/>
<dbReference type="InterPro" id="IPR034732">
    <property type="entry name" value="EPHD"/>
</dbReference>
<evidence type="ECO:0000256" key="3">
    <source>
        <dbReference type="ARBA" id="ARBA00022553"/>
    </source>
</evidence>
<protein>
    <recommendedName>
        <fullName evidence="10">PHD-type domain-containing protein</fullName>
    </recommendedName>
</protein>
<keyword evidence="5" id="KW-0863">Zinc-finger</keyword>
<evidence type="ECO:0000313" key="11">
    <source>
        <dbReference type="EMBL" id="KAJ8363306.1"/>
    </source>
</evidence>